<dbReference type="Proteomes" id="UP001339911">
    <property type="component" value="Unassembled WGS sequence"/>
</dbReference>
<gene>
    <name evidence="1" type="ORF">V1634_01910</name>
</gene>
<reference evidence="1 2" key="1">
    <citation type="submission" date="2024-01" db="EMBL/GenBank/DDBJ databases">
        <title>Genome insights into Plantactinospora veratri sp. nov.</title>
        <authorList>
            <person name="Wang L."/>
        </authorList>
    </citation>
    <scope>NUCLEOTIDE SEQUENCE [LARGE SCALE GENOMIC DNA]</scope>
    <source>
        <strain evidence="1 2">NEAU-FHS4</strain>
    </source>
</reference>
<organism evidence="1 2">
    <name type="scientific">Plantactinospora veratri</name>
    <dbReference type="NCBI Taxonomy" id="1436122"/>
    <lineage>
        <taxon>Bacteria</taxon>
        <taxon>Bacillati</taxon>
        <taxon>Actinomycetota</taxon>
        <taxon>Actinomycetes</taxon>
        <taxon>Micromonosporales</taxon>
        <taxon>Micromonosporaceae</taxon>
        <taxon>Plantactinospora</taxon>
    </lineage>
</organism>
<evidence type="ECO:0000313" key="2">
    <source>
        <dbReference type="Proteomes" id="UP001339911"/>
    </source>
</evidence>
<comment type="caution">
    <text evidence="1">The sequence shown here is derived from an EMBL/GenBank/DDBJ whole genome shotgun (WGS) entry which is preliminary data.</text>
</comment>
<keyword evidence="2" id="KW-1185">Reference proteome</keyword>
<dbReference type="RefSeq" id="WP_331205960.1">
    <property type="nucleotide sequence ID" value="NZ_JAZGQL010000001.1"/>
</dbReference>
<protein>
    <recommendedName>
        <fullName evidence="3">Transcriptional regulator, AbiEi antitoxin, Type IV TA system</fullName>
    </recommendedName>
</protein>
<accession>A0ABU7S6L5</accession>
<dbReference type="EMBL" id="JAZGQL010000001">
    <property type="protein sequence ID" value="MEE6305588.1"/>
    <property type="molecule type" value="Genomic_DNA"/>
</dbReference>
<evidence type="ECO:0008006" key="3">
    <source>
        <dbReference type="Google" id="ProtNLM"/>
    </source>
</evidence>
<name>A0ABU7S6L5_9ACTN</name>
<proteinExistence type="predicted"/>
<evidence type="ECO:0000313" key="1">
    <source>
        <dbReference type="EMBL" id="MEE6305588.1"/>
    </source>
</evidence>
<sequence length="319" mass="35642">MFEELVRGFEELVRGQCGVLSRQQAYACGLTKAQVEHRVRTGRWRPMAGRVFATFSGPPPREAVLWAALLRAGRGAMLSHHTAAELQGLTDRRLCTVHLIVPGERRIRRIPGVAVHLRAAPEAARHPTRSPPQTRVEETVLDLTQQATSLDEALGWLARAIGRRLSPPHRIARAMRQRAKLRWRPELQAALVDIADGCHSLLELRYLRNVERAHGLPAGIRQAARTRSGGRWYDDVHYPDYRVRVELDGRAAHPADRRWRDAHRDNAAAAGGETTLRYGWTDTTDNPCGVAGQVADVLRRNGWSAHPRPCTPTCPLADS</sequence>